<protein>
    <recommendedName>
        <fullName evidence="4">DUF3127 domain-containing protein</fullName>
    </recommendedName>
</protein>
<organism evidence="2 3">
    <name type="scientific">Flexibacter flexilis DSM 6793</name>
    <dbReference type="NCBI Taxonomy" id="927664"/>
    <lineage>
        <taxon>Bacteria</taxon>
        <taxon>Pseudomonadati</taxon>
        <taxon>Bacteroidota</taxon>
        <taxon>Cytophagia</taxon>
        <taxon>Cytophagales</taxon>
        <taxon>Flexibacteraceae</taxon>
        <taxon>Flexibacter</taxon>
    </lineage>
</organism>
<proteinExistence type="predicted"/>
<dbReference type="Proteomes" id="UP000199514">
    <property type="component" value="Unassembled WGS sequence"/>
</dbReference>
<accession>A0A1I1GX07</accession>
<gene>
    <name evidence="2" type="ORF">SAMN05421780_10371</name>
</gene>
<evidence type="ECO:0000313" key="3">
    <source>
        <dbReference type="Proteomes" id="UP000199514"/>
    </source>
</evidence>
<reference evidence="2 3" key="1">
    <citation type="submission" date="2016-10" db="EMBL/GenBank/DDBJ databases">
        <authorList>
            <person name="de Groot N.N."/>
        </authorList>
    </citation>
    <scope>NUCLEOTIDE SEQUENCE [LARGE SCALE GENOMIC DNA]</scope>
    <source>
        <strain evidence="2 3">DSM 6793</strain>
    </source>
</reference>
<dbReference type="AlphaFoldDB" id="A0A1I1GX07"/>
<evidence type="ECO:0000256" key="1">
    <source>
        <dbReference type="SAM" id="MobiDB-lite"/>
    </source>
</evidence>
<feature type="region of interest" description="Disordered" evidence="1">
    <location>
        <begin position="88"/>
        <end position="116"/>
    </location>
</feature>
<dbReference type="InterPro" id="IPR021474">
    <property type="entry name" value="DUF3127"/>
</dbReference>
<name>A0A1I1GX07_9BACT</name>
<dbReference type="Pfam" id="PF11325">
    <property type="entry name" value="DUF3127"/>
    <property type="match status" value="1"/>
</dbReference>
<keyword evidence="3" id="KW-1185">Reference proteome</keyword>
<sequence>MYVKQDVQQVSEKFRKREFVLEITEGNYSEYPKFQLINDKCALIDSVSVGEEVEVSFSLKGKPFQSKTGETLYFTNLDAWRIEKPAAQGYGNANTPPDAPYFNEIPDNLPDDNLPF</sequence>
<dbReference type="EMBL" id="FOLE01000003">
    <property type="protein sequence ID" value="SFC14388.1"/>
    <property type="molecule type" value="Genomic_DNA"/>
</dbReference>
<evidence type="ECO:0000313" key="2">
    <source>
        <dbReference type="EMBL" id="SFC14388.1"/>
    </source>
</evidence>
<dbReference type="STRING" id="927664.SAMN05421780_10371"/>
<evidence type="ECO:0008006" key="4">
    <source>
        <dbReference type="Google" id="ProtNLM"/>
    </source>
</evidence>